<keyword evidence="1" id="KW-1133">Transmembrane helix</keyword>
<evidence type="ECO:0000313" key="3">
    <source>
        <dbReference type="Proteomes" id="UP000712007"/>
    </source>
</evidence>
<accession>A0A940DIE8</accession>
<reference evidence="2" key="1">
    <citation type="submission" date="2020-10" db="EMBL/GenBank/DDBJ databases">
        <authorList>
            <person name="Gilroy R."/>
        </authorList>
    </citation>
    <scope>NUCLEOTIDE SEQUENCE</scope>
    <source>
        <strain evidence="2">3924</strain>
    </source>
</reference>
<feature type="transmembrane region" description="Helical" evidence="1">
    <location>
        <begin position="7"/>
        <end position="27"/>
    </location>
</feature>
<comment type="caution">
    <text evidence="2">The sequence shown here is derived from an EMBL/GenBank/DDBJ whole genome shotgun (WGS) entry which is preliminary data.</text>
</comment>
<dbReference type="AlphaFoldDB" id="A0A940DIE8"/>
<evidence type="ECO:0000256" key="1">
    <source>
        <dbReference type="SAM" id="Phobius"/>
    </source>
</evidence>
<name>A0A940DIE8_9BACT</name>
<organism evidence="2 3">
    <name type="scientific">Candidatus Aphodosoma intestinipullorum</name>
    <dbReference type="NCBI Taxonomy" id="2840674"/>
    <lineage>
        <taxon>Bacteria</taxon>
        <taxon>Pseudomonadati</taxon>
        <taxon>Bacteroidota</taxon>
        <taxon>Bacteroidia</taxon>
        <taxon>Bacteroidales</taxon>
        <taxon>Candidatus Aphodosoma</taxon>
    </lineage>
</organism>
<keyword evidence="1" id="KW-0472">Membrane</keyword>
<dbReference type="EMBL" id="JADIMV010000006">
    <property type="protein sequence ID" value="MBO8439088.1"/>
    <property type="molecule type" value="Genomic_DNA"/>
</dbReference>
<protein>
    <submittedName>
        <fullName evidence="2">Uncharacterized protein</fullName>
    </submittedName>
</protein>
<proteinExistence type="predicted"/>
<keyword evidence="1" id="KW-0812">Transmembrane</keyword>
<gene>
    <name evidence="2" type="ORF">IAC51_00375</name>
</gene>
<feature type="transmembrane region" description="Helical" evidence="1">
    <location>
        <begin position="33"/>
        <end position="51"/>
    </location>
</feature>
<dbReference type="Proteomes" id="UP000712007">
    <property type="component" value="Unassembled WGS sequence"/>
</dbReference>
<evidence type="ECO:0000313" key="2">
    <source>
        <dbReference type="EMBL" id="MBO8439088.1"/>
    </source>
</evidence>
<reference evidence="2" key="2">
    <citation type="journal article" date="2021" name="PeerJ">
        <title>Extensive microbial diversity within the chicken gut microbiome revealed by metagenomics and culture.</title>
        <authorList>
            <person name="Gilroy R."/>
            <person name="Ravi A."/>
            <person name="Getino M."/>
            <person name="Pursley I."/>
            <person name="Horton D.L."/>
            <person name="Alikhan N.F."/>
            <person name="Baker D."/>
            <person name="Gharbi K."/>
            <person name="Hall N."/>
            <person name="Watson M."/>
            <person name="Adriaenssens E.M."/>
            <person name="Foster-Nyarko E."/>
            <person name="Jarju S."/>
            <person name="Secka A."/>
            <person name="Antonio M."/>
            <person name="Oren A."/>
            <person name="Chaudhuri R.R."/>
            <person name="La Ragione R."/>
            <person name="Hildebrand F."/>
            <person name="Pallen M.J."/>
        </authorList>
    </citation>
    <scope>NUCLEOTIDE SEQUENCE</scope>
    <source>
        <strain evidence="2">3924</strain>
    </source>
</reference>
<sequence length="56" mass="5975">MKEFVKYLGVVLALIGVVIFIAYSQMIGGSNSYLVAGMACVTLGVVAHILINKFVI</sequence>